<evidence type="ECO:0000313" key="3">
    <source>
        <dbReference type="Proteomes" id="UP000315724"/>
    </source>
</evidence>
<keyword evidence="3" id="KW-1185">Reference proteome</keyword>
<protein>
    <recommendedName>
        <fullName evidence="4">General secretion pathway GspH domain-containing protein</fullName>
    </recommendedName>
</protein>
<keyword evidence="1" id="KW-0812">Transmembrane</keyword>
<name>A0A517QMI4_9PLAN</name>
<sequence>MHQHRRVQPVDDLRGRRSAFTVLELILVLAVIVAIAGISWPRMSGFLKRESVMGNVEQVRQVLDHARVQAVEDGITYQFRFEPNGRKYVLLPYDLQVHTDEQASASQTLQETGSGGIKQAITHELSEDCQFYMPTTLISDQPMILERLPEAWLNMVQNGVQHRDVSWSAPILFYADGSATTGAVTVVDEDKRYISVSVRGLTGAVVTSRISQLPEQFGGSSN</sequence>
<keyword evidence="1" id="KW-0472">Membrane</keyword>
<organism evidence="2 3">
    <name type="scientific">Thalassoglobus polymorphus</name>
    <dbReference type="NCBI Taxonomy" id="2527994"/>
    <lineage>
        <taxon>Bacteria</taxon>
        <taxon>Pseudomonadati</taxon>
        <taxon>Planctomycetota</taxon>
        <taxon>Planctomycetia</taxon>
        <taxon>Planctomycetales</taxon>
        <taxon>Planctomycetaceae</taxon>
        <taxon>Thalassoglobus</taxon>
    </lineage>
</organism>
<keyword evidence="1" id="KW-1133">Transmembrane helix</keyword>
<dbReference type="RefSeq" id="WP_145198422.1">
    <property type="nucleotide sequence ID" value="NZ_CP036267.1"/>
</dbReference>
<proteinExistence type="predicted"/>
<dbReference type="AlphaFoldDB" id="A0A517QMI4"/>
<accession>A0A517QMI4</accession>
<dbReference type="EMBL" id="CP036267">
    <property type="protein sequence ID" value="QDT32848.1"/>
    <property type="molecule type" value="Genomic_DNA"/>
</dbReference>
<gene>
    <name evidence="2" type="ORF">Mal48_20960</name>
</gene>
<feature type="transmembrane region" description="Helical" evidence="1">
    <location>
        <begin position="20"/>
        <end position="40"/>
    </location>
</feature>
<dbReference type="Proteomes" id="UP000315724">
    <property type="component" value="Chromosome"/>
</dbReference>
<evidence type="ECO:0008006" key="4">
    <source>
        <dbReference type="Google" id="ProtNLM"/>
    </source>
</evidence>
<dbReference type="KEGG" id="tpol:Mal48_20960"/>
<dbReference type="OrthoDB" id="215686at2"/>
<reference evidence="2 3" key="1">
    <citation type="submission" date="2019-02" db="EMBL/GenBank/DDBJ databases">
        <title>Deep-cultivation of Planctomycetes and their phenomic and genomic characterization uncovers novel biology.</title>
        <authorList>
            <person name="Wiegand S."/>
            <person name="Jogler M."/>
            <person name="Boedeker C."/>
            <person name="Pinto D."/>
            <person name="Vollmers J."/>
            <person name="Rivas-Marin E."/>
            <person name="Kohn T."/>
            <person name="Peeters S.H."/>
            <person name="Heuer A."/>
            <person name="Rast P."/>
            <person name="Oberbeckmann S."/>
            <person name="Bunk B."/>
            <person name="Jeske O."/>
            <person name="Meyerdierks A."/>
            <person name="Storesund J.E."/>
            <person name="Kallscheuer N."/>
            <person name="Luecker S."/>
            <person name="Lage O.M."/>
            <person name="Pohl T."/>
            <person name="Merkel B.J."/>
            <person name="Hornburger P."/>
            <person name="Mueller R.-W."/>
            <person name="Bruemmer F."/>
            <person name="Labrenz M."/>
            <person name="Spormann A.M."/>
            <person name="Op den Camp H."/>
            <person name="Overmann J."/>
            <person name="Amann R."/>
            <person name="Jetten M.S.M."/>
            <person name="Mascher T."/>
            <person name="Medema M.H."/>
            <person name="Devos D.P."/>
            <person name="Kaster A.-K."/>
            <person name="Ovreas L."/>
            <person name="Rohde M."/>
            <person name="Galperin M.Y."/>
            <person name="Jogler C."/>
        </authorList>
    </citation>
    <scope>NUCLEOTIDE SEQUENCE [LARGE SCALE GENOMIC DNA]</scope>
    <source>
        <strain evidence="2 3">Mal48</strain>
    </source>
</reference>
<dbReference type="SUPFAM" id="SSF54523">
    <property type="entry name" value="Pili subunits"/>
    <property type="match status" value="1"/>
</dbReference>
<evidence type="ECO:0000313" key="2">
    <source>
        <dbReference type="EMBL" id="QDT32848.1"/>
    </source>
</evidence>
<evidence type="ECO:0000256" key="1">
    <source>
        <dbReference type="SAM" id="Phobius"/>
    </source>
</evidence>
<dbReference type="InterPro" id="IPR045584">
    <property type="entry name" value="Pilin-like"/>
</dbReference>